<evidence type="ECO:0000256" key="2">
    <source>
        <dbReference type="ARBA" id="ARBA00023163"/>
    </source>
</evidence>
<dbReference type="GO" id="GO:0016592">
    <property type="term" value="C:mediator complex"/>
    <property type="evidence" value="ECO:0007669"/>
    <property type="project" value="InterPro"/>
</dbReference>
<gene>
    <name evidence="7" type="ORF">E3Q17_01724</name>
    <name evidence="6" type="ORF">E3Q22_03973</name>
</gene>
<feature type="compositionally biased region" description="Low complexity" evidence="4">
    <location>
        <begin position="233"/>
        <end position="271"/>
    </location>
</feature>
<dbReference type="SMART" id="SM00501">
    <property type="entry name" value="BRIGHT"/>
    <property type="match status" value="1"/>
</dbReference>
<dbReference type="EMBL" id="SPRC01000062">
    <property type="protein sequence ID" value="TIB75528.1"/>
    <property type="molecule type" value="Genomic_DNA"/>
</dbReference>
<evidence type="ECO:0000313" key="6">
    <source>
        <dbReference type="EMBL" id="TIB75528.1"/>
    </source>
</evidence>
<keyword evidence="3" id="KW-0539">Nucleus</keyword>
<feature type="compositionally biased region" description="Polar residues" evidence="4">
    <location>
        <begin position="859"/>
        <end position="869"/>
    </location>
</feature>
<dbReference type="GO" id="GO:0003712">
    <property type="term" value="F:transcription coregulator activity"/>
    <property type="evidence" value="ECO:0007669"/>
    <property type="project" value="InterPro"/>
</dbReference>
<dbReference type="Proteomes" id="UP000310685">
    <property type="component" value="Unassembled WGS sequence"/>
</dbReference>
<dbReference type="PROSITE" id="PS51011">
    <property type="entry name" value="ARID"/>
    <property type="match status" value="1"/>
</dbReference>
<dbReference type="GO" id="GO:0016514">
    <property type="term" value="C:SWI/SNF complex"/>
    <property type="evidence" value="ECO:0007669"/>
    <property type="project" value="TreeGrafter"/>
</dbReference>
<feature type="compositionally biased region" description="Low complexity" evidence="4">
    <location>
        <begin position="1054"/>
        <end position="1063"/>
    </location>
</feature>
<feature type="compositionally biased region" description="Low complexity" evidence="4">
    <location>
        <begin position="923"/>
        <end position="938"/>
    </location>
</feature>
<feature type="compositionally biased region" description="Low complexity" evidence="4">
    <location>
        <begin position="433"/>
        <end position="451"/>
    </location>
</feature>
<feature type="compositionally biased region" description="Low complexity" evidence="4">
    <location>
        <begin position="881"/>
        <end position="901"/>
    </location>
</feature>
<feature type="compositionally biased region" description="Polar residues" evidence="4">
    <location>
        <begin position="1064"/>
        <end position="1077"/>
    </location>
</feature>
<evidence type="ECO:0000256" key="3">
    <source>
        <dbReference type="ARBA" id="ARBA00023242"/>
    </source>
</evidence>
<dbReference type="InterPro" id="IPR008626">
    <property type="entry name" value="Mediator_Med15_fun"/>
</dbReference>
<evidence type="ECO:0000256" key="1">
    <source>
        <dbReference type="ARBA" id="ARBA00023015"/>
    </source>
</evidence>
<organism evidence="6 9">
    <name type="scientific">Wallemia mellicola</name>
    <dbReference type="NCBI Taxonomy" id="1708541"/>
    <lineage>
        <taxon>Eukaryota</taxon>
        <taxon>Fungi</taxon>
        <taxon>Dikarya</taxon>
        <taxon>Basidiomycota</taxon>
        <taxon>Wallemiomycotina</taxon>
        <taxon>Wallemiomycetes</taxon>
        <taxon>Wallemiales</taxon>
        <taxon>Wallemiaceae</taxon>
        <taxon>Wallemia</taxon>
    </lineage>
</organism>
<dbReference type="Pfam" id="PF05397">
    <property type="entry name" value="Med15_fungi"/>
    <property type="match status" value="1"/>
</dbReference>
<dbReference type="Gene3D" id="1.10.150.60">
    <property type="entry name" value="ARID DNA-binding domain"/>
    <property type="match status" value="1"/>
</dbReference>
<feature type="region of interest" description="Disordered" evidence="4">
    <location>
        <begin position="921"/>
        <end position="1077"/>
    </location>
</feature>
<dbReference type="PANTHER" id="PTHR13964">
    <property type="entry name" value="RBP-RELATED"/>
    <property type="match status" value="1"/>
</dbReference>
<dbReference type="InterPro" id="IPR001606">
    <property type="entry name" value="ARID_dom"/>
</dbReference>
<feature type="compositionally biased region" description="Low complexity" evidence="4">
    <location>
        <begin position="833"/>
        <end position="846"/>
    </location>
</feature>
<feature type="compositionally biased region" description="Low complexity" evidence="4">
    <location>
        <begin position="750"/>
        <end position="769"/>
    </location>
</feature>
<feature type="compositionally biased region" description="Polar residues" evidence="4">
    <location>
        <begin position="190"/>
        <end position="232"/>
    </location>
</feature>
<protein>
    <recommendedName>
        <fullName evidence="5">ARID domain-containing protein</fullName>
    </recommendedName>
</protein>
<feature type="region of interest" description="Disordered" evidence="4">
    <location>
        <begin position="433"/>
        <end position="492"/>
    </location>
</feature>
<feature type="compositionally biased region" description="Low complexity" evidence="4">
    <location>
        <begin position="292"/>
        <end position="311"/>
    </location>
</feature>
<name>A0A4T0LZD5_9BASI</name>
<evidence type="ECO:0000313" key="9">
    <source>
        <dbReference type="Proteomes" id="UP000310685"/>
    </source>
</evidence>
<sequence length="1097" mass="121114">MNNEIARLLQQQQFNQLTPQQRQQAIIAGQMNRLQQQQSGLLNQQQQQPQPSAPNNDFNNSPAFQQQIQQAFQSNNLQFLVEAAKSNKLNNENIQRLQKLIRHRQLQQIQLQQQHQQQQQQQQQSQQSQLPQFPNLVPSQIAAAKNLQQKIETIDLQLRNPSLSPQDRDNARKAYEEAKNLQALFIQQLRNSQQKPNPAATTAAPSMVHSQSQPQLGSNYVNENTFSNMMPTNSQSNWPNQQQQAQQSQQPQQPQQPQQQQQQQFPSLSNNINGDNQSNMLGLGLVGASNTPQQQMPASQTPTQPSPQMRPNLSMAAQLQPDNFLKALIELMKKRGTPIEKLPEVDGKGIDLHKLYMTVVHSGGSLEVHRQGKWPLIGAMIGLPLSTQFGESSPRVSNNNAQALANVYREYLSPFEQVWTKALQDQLAQRRAAMMQTQQQQQSQQSPQTRPVTQFPQSTPAPQFPQQATSSAPNKTSTPTQQQQQQQLMASLSTMSDEQLRGLNITPDQILQLRRKIQQPQMSTPVIQPQQMAPTSSIPSAAPMDANILSGASASANAGASASMQANASASEAMQQTLSNNMPTIMMPPKERLAQASQLVQSIKQSIMQQRPPVNSQPNLSPQEQHQIAQVCAEIKPMLISLENILPIFLCLNDPIEPGKIEAVKKISLMTVMYYQQTIMLPQRQFCFNLEDMSRLRIQLARCFMYVKSQVKDVQGIGNIAQGASVTRPASQPPPIPTQSSSQVAPDPTAMLQNALMQQQQQQASQAQSMTGIQRPNDNLKAPPSKRARTSPQIQTQSQPIDLSPSPASQPQQVASQFAQVGATPPKSPYSQRAAALTAARGATGRSRGKPQPRPRNASRGSESNNTPINIDMDSPVTQNQPVMQPTPSQQPPQQQIPQKPTALEDPVAYLENALADFKNNFPASGSTPSTSATPSVSNPEMFNSLGEDSEFKPSLTLEDVHSKPEPEFILSPDDNNEGGELPPNEELDFSLLIDESSFNDVDNGDSGDGPRKVNVETPELINGTNPSPESINEELKSPKDATTNGKDVVGKGTNSDTSSTTTQDWFSGRVNNNDQFDNILDNNMSANWLLQDEQLS</sequence>
<dbReference type="EMBL" id="SPRH01000016">
    <property type="protein sequence ID" value="TIC01587.1"/>
    <property type="molecule type" value="Genomic_DNA"/>
</dbReference>
<dbReference type="GO" id="GO:0006357">
    <property type="term" value="P:regulation of transcription by RNA polymerase II"/>
    <property type="evidence" value="ECO:0007669"/>
    <property type="project" value="InterPro"/>
</dbReference>
<dbReference type="InterPro" id="IPR036431">
    <property type="entry name" value="ARID_dom_sf"/>
</dbReference>
<dbReference type="AlphaFoldDB" id="A0A4T0LZD5"/>
<evidence type="ECO:0000313" key="7">
    <source>
        <dbReference type="EMBL" id="TIC01587.1"/>
    </source>
</evidence>
<dbReference type="Proteomes" id="UP000307169">
    <property type="component" value="Unassembled WGS sequence"/>
</dbReference>
<dbReference type="GO" id="GO:0000976">
    <property type="term" value="F:transcription cis-regulatory region binding"/>
    <property type="evidence" value="ECO:0007669"/>
    <property type="project" value="TreeGrafter"/>
</dbReference>
<feature type="region of interest" description="Disordered" evidence="4">
    <location>
        <begin position="190"/>
        <end position="311"/>
    </location>
</feature>
<dbReference type="Pfam" id="PF01388">
    <property type="entry name" value="ARID"/>
    <property type="match status" value="1"/>
</dbReference>
<reference evidence="8 9" key="1">
    <citation type="submission" date="2019-03" db="EMBL/GenBank/DDBJ databases">
        <title>Sequencing 25 genomes of Wallemia mellicola.</title>
        <authorList>
            <person name="Gostincar C."/>
        </authorList>
    </citation>
    <scope>NUCLEOTIDE SEQUENCE [LARGE SCALE GENOMIC DNA]</scope>
    <source>
        <strain evidence="7 8">EXF-1262</strain>
        <strain evidence="6 9">EXF-6152</strain>
    </source>
</reference>
<dbReference type="SMART" id="SM01014">
    <property type="entry name" value="ARID"/>
    <property type="match status" value="1"/>
</dbReference>
<feature type="domain" description="ARID" evidence="5">
    <location>
        <begin position="318"/>
        <end position="420"/>
    </location>
</feature>
<keyword evidence="2" id="KW-0804">Transcription</keyword>
<proteinExistence type="predicted"/>
<feature type="compositionally biased region" description="Low complexity" evidence="4">
    <location>
        <begin position="804"/>
        <end position="821"/>
    </location>
</feature>
<dbReference type="CDD" id="cd16871">
    <property type="entry name" value="ARID_Swi1p-like"/>
    <property type="match status" value="1"/>
</dbReference>
<evidence type="ECO:0000313" key="8">
    <source>
        <dbReference type="Proteomes" id="UP000307169"/>
    </source>
</evidence>
<keyword evidence="1" id="KW-0805">Transcription regulation</keyword>
<comment type="caution">
    <text evidence="6">The sequence shown here is derived from an EMBL/GenBank/DDBJ whole genome shotgun (WGS) entry which is preliminary data.</text>
</comment>
<evidence type="ECO:0000259" key="5">
    <source>
        <dbReference type="PROSITE" id="PS51011"/>
    </source>
</evidence>
<evidence type="ECO:0000256" key="4">
    <source>
        <dbReference type="SAM" id="MobiDB-lite"/>
    </source>
</evidence>
<dbReference type="InterPro" id="IPR051232">
    <property type="entry name" value="ARID/SWI1_ChromRemod"/>
</dbReference>
<dbReference type="SUPFAM" id="SSF46774">
    <property type="entry name" value="ARID-like"/>
    <property type="match status" value="1"/>
</dbReference>
<feature type="region of interest" description="Disordered" evidence="4">
    <location>
        <begin position="37"/>
        <end position="61"/>
    </location>
</feature>
<dbReference type="PANTHER" id="PTHR13964:SF27">
    <property type="entry name" value="HAT-TRICK, ISOFORM D"/>
    <property type="match status" value="1"/>
</dbReference>
<feature type="compositionally biased region" description="Polar residues" evidence="4">
    <location>
        <begin position="790"/>
        <end position="801"/>
    </location>
</feature>
<feature type="compositionally biased region" description="Polar residues" evidence="4">
    <location>
        <begin position="452"/>
        <end position="480"/>
    </location>
</feature>
<feature type="region of interest" description="Disordered" evidence="4">
    <location>
        <begin position="725"/>
        <end position="906"/>
    </location>
</feature>
<accession>A0A4T0LZD5</accession>